<reference evidence="5 6" key="1">
    <citation type="submission" date="2017-06" db="EMBL/GenBank/DDBJ databases">
        <title>Novel microbial phyla capable of carbon fixation and sulfur reduction in deep-sea sediments.</title>
        <authorList>
            <person name="Huang J."/>
            <person name="Baker B."/>
            <person name="Wang Y."/>
        </authorList>
    </citation>
    <scope>NUCLEOTIDE SEQUENCE [LARGE SCALE GENOMIC DNA]</scope>
    <source>
        <strain evidence="5">B3_LCP</strain>
    </source>
</reference>
<keyword evidence="2" id="KW-0175">Coiled coil</keyword>
<name>A0A532UNR1_UNCL8</name>
<feature type="coiled-coil region" evidence="2">
    <location>
        <begin position="449"/>
        <end position="476"/>
    </location>
</feature>
<comment type="caution">
    <text evidence="5">The sequence shown here is derived from an EMBL/GenBank/DDBJ whole genome shotgun (WGS) entry which is preliminary data.</text>
</comment>
<dbReference type="InterPro" id="IPR024983">
    <property type="entry name" value="CHAT_dom"/>
</dbReference>
<dbReference type="SUPFAM" id="SSF48452">
    <property type="entry name" value="TPR-like"/>
    <property type="match status" value="2"/>
</dbReference>
<dbReference type="Gene3D" id="1.25.40.10">
    <property type="entry name" value="Tetratricopeptide repeat domain"/>
    <property type="match status" value="3"/>
</dbReference>
<proteinExistence type="predicted"/>
<feature type="signal peptide" evidence="3">
    <location>
        <begin position="1"/>
        <end position="19"/>
    </location>
</feature>
<organism evidence="5 6">
    <name type="scientific">candidate division LCP-89 bacterium B3_LCP</name>
    <dbReference type="NCBI Taxonomy" id="2012998"/>
    <lineage>
        <taxon>Bacteria</taxon>
        <taxon>Pseudomonadati</taxon>
        <taxon>Bacteria division LCP-89</taxon>
    </lineage>
</organism>
<feature type="domain" description="CHAT" evidence="4">
    <location>
        <begin position="585"/>
        <end position="849"/>
    </location>
</feature>
<dbReference type="Proteomes" id="UP000319619">
    <property type="component" value="Unassembled WGS sequence"/>
</dbReference>
<evidence type="ECO:0000259" key="4">
    <source>
        <dbReference type="Pfam" id="PF12770"/>
    </source>
</evidence>
<gene>
    <name evidence="5" type="ORF">CEE37_14910</name>
</gene>
<dbReference type="SMART" id="SM00028">
    <property type="entry name" value="TPR"/>
    <property type="match status" value="7"/>
</dbReference>
<dbReference type="Pfam" id="PF13424">
    <property type="entry name" value="TPR_12"/>
    <property type="match status" value="3"/>
</dbReference>
<keyword evidence="3" id="KW-0732">Signal</keyword>
<evidence type="ECO:0000313" key="5">
    <source>
        <dbReference type="EMBL" id="TKJ36568.1"/>
    </source>
</evidence>
<keyword evidence="1" id="KW-0802">TPR repeat</keyword>
<accession>A0A532UNR1</accession>
<feature type="chain" id="PRO_5022241244" description="CHAT domain-containing protein" evidence="3">
    <location>
        <begin position="20"/>
        <end position="851"/>
    </location>
</feature>
<evidence type="ECO:0000313" key="6">
    <source>
        <dbReference type="Proteomes" id="UP000319619"/>
    </source>
</evidence>
<dbReference type="PANTHER" id="PTHR10098">
    <property type="entry name" value="RAPSYN-RELATED"/>
    <property type="match status" value="1"/>
</dbReference>
<evidence type="ECO:0000256" key="3">
    <source>
        <dbReference type="SAM" id="SignalP"/>
    </source>
</evidence>
<dbReference type="InterPro" id="IPR011990">
    <property type="entry name" value="TPR-like_helical_dom_sf"/>
</dbReference>
<feature type="repeat" description="TPR" evidence="1">
    <location>
        <begin position="271"/>
        <end position="304"/>
    </location>
</feature>
<dbReference type="EMBL" id="NJBN01000016">
    <property type="protein sequence ID" value="TKJ36568.1"/>
    <property type="molecule type" value="Genomic_DNA"/>
</dbReference>
<evidence type="ECO:0000256" key="1">
    <source>
        <dbReference type="PROSITE-ProRule" id="PRU00339"/>
    </source>
</evidence>
<feature type="repeat" description="TPR" evidence="1">
    <location>
        <begin position="311"/>
        <end position="344"/>
    </location>
</feature>
<protein>
    <recommendedName>
        <fullName evidence="4">CHAT domain-containing protein</fullName>
    </recommendedName>
</protein>
<evidence type="ECO:0000256" key="2">
    <source>
        <dbReference type="SAM" id="Coils"/>
    </source>
</evidence>
<feature type="repeat" description="TPR" evidence="1">
    <location>
        <begin position="151"/>
        <end position="184"/>
    </location>
</feature>
<sequence>MRFKLLIVSHLLFAVAAYSQQLDTLKIKSEADSLFAAGKFIQRLWPPDERFELYKSALKLYKLIGDREGETEISRRLGIHYVHRNNFQEALFYLEKVLAIYVEIGDRKKEVKVLYHLGDLYRNFSLFPRAFDYYQQGLELAKQIGDRHYECYILFSLGIAYHSLSNYPKSLEHYRRSLILRREIDDINGEAWTLYSIGLVYSNLYDFPNALDYSRRSLEIFEFAKNRNGESYVLNCIGMIYKTLADYQKALHYFQQSLAVKRELKEPIIESIALKNIGTIYTKLSDYPEAMEYYLQSLEVAREVGNRRSEGLIFNDIGKLYLAQKKYPEALEYNEKAMTIASELGKEEDIQACYSTLGDYYAVQELDSLAVVNYGEAIASMERIREKLEFEGQKSCYASGVTETYEVMVLTLLRLHREEEAYAYVERAQARSFLDLLTSGGVIFGKGKDKEFLQRERELQNQKKEIEKQLIAAADDAKIIAELVKRIKQNLRSISALIEEKKLHEPELVALVTVNSETLSEVQQLLDHESTILEYFLTKEKTLIWRITPNEAELFQVSINSDSLINMVKGFRDAIVYFGKGEYLSRDLCDILIAPVAETVKTEKLIIIPHGILHYLPFGALQDGKGKYLLDQYEISYLPSASVIRYLKSKERDKGENILAFGNPEADHKDYKPIPFSEKEVKDISRYSSKTRVLTGADATETRFRELAPNFDILHLACHAELNSAYPLFSGLLLAPDDNQDGELDVHEIFTMDLNAYLVVLSGCQTGLGHLTNGDELVGLTRAFIYAGTPTIISSLWMVDDESTAFLMKNFYQNLRIYGKAESLRKAQLETMKVYQDTHSWASFILIGSSE</sequence>
<dbReference type="AlphaFoldDB" id="A0A532UNR1"/>
<feature type="repeat" description="TPR" evidence="1">
    <location>
        <begin position="231"/>
        <end position="264"/>
    </location>
</feature>
<dbReference type="PROSITE" id="PS50005">
    <property type="entry name" value="TPR"/>
    <property type="match status" value="5"/>
</dbReference>
<dbReference type="Pfam" id="PF12770">
    <property type="entry name" value="CHAT"/>
    <property type="match status" value="1"/>
</dbReference>
<feature type="repeat" description="TPR" evidence="1">
    <location>
        <begin position="111"/>
        <end position="144"/>
    </location>
</feature>
<dbReference type="InterPro" id="IPR019734">
    <property type="entry name" value="TPR_rpt"/>
</dbReference>